<name>A0ABT2MCC6_9MYCO</name>
<feature type="transmembrane region" description="Helical" evidence="1">
    <location>
        <begin position="487"/>
        <end position="510"/>
    </location>
</feature>
<evidence type="ECO:0000313" key="3">
    <source>
        <dbReference type="Proteomes" id="UP001206639"/>
    </source>
</evidence>
<protein>
    <submittedName>
        <fullName evidence="2">DUF2339 domain-containing protein</fullName>
    </submittedName>
</protein>
<gene>
    <name evidence="2" type="ORF">N4S67_15965</name>
</gene>
<feature type="transmembrane region" description="Helical" evidence="1">
    <location>
        <begin position="325"/>
        <end position="343"/>
    </location>
</feature>
<feature type="transmembrane region" description="Helical" evidence="1">
    <location>
        <begin position="228"/>
        <end position="255"/>
    </location>
</feature>
<dbReference type="PANTHER" id="PTHR38434:SF1">
    <property type="entry name" value="BLL2549 PROTEIN"/>
    <property type="match status" value="1"/>
</dbReference>
<dbReference type="Pfam" id="PF10101">
    <property type="entry name" value="DUF2339"/>
    <property type="match status" value="1"/>
</dbReference>
<feature type="transmembrane region" description="Helical" evidence="1">
    <location>
        <begin position="297"/>
        <end position="318"/>
    </location>
</feature>
<feature type="transmembrane region" description="Helical" evidence="1">
    <location>
        <begin position="144"/>
        <end position="163"/>
    </location>
</feature>
<feature type="transmembrane region" description="Helical" evidence="1">
    <location>
        <begin position="108"/>
        <end position="132"/>
    </location>
</feature>
<dbReference type="PANTHER" id="PTHR38434">
    <property type="entry name" value="BLL2549 PROTEIN"/>
    <property type="match status" value="1"/>
</dbReference>
<proteinExistence type="predicted"/>
<keyword evidence="1" id="KW-1133">Transmembrane helix</keyword>
<dbReference type="EMBL" id="JAODWD010000003">
    <property type="protein sequence ID" value="MCT7659917.1"/>
    <property type="molecule type" value="Genomic_DNA"/>
</dbReference>
<dbReference type="Proteomes" id="UP001206639">
    <property type="component" value="Unassembled WGS sequence"/>
</dbReference>
<sequence>MTEPHRAVIARLLTDFAAISTQLARVSTDLTELDRLLSESPQAAAHSPAPPAPQYQPPTYQAPQYWPQYHAQYAQPQYAPAAQYPPQTSPPPVAAAVPAVRKPRGEGWIGKLLAVAGVAVTLIGVVLLLVLAAQAGILRPEFRVAAGAVLAVALVGAATRLSARPGGRVGAIALAATGIAAAYIDVIAVTTIYDWVSAPVGLVIAAVVAGAGLTLARRWDSEHLGLLVLVPLIVLAPVVVGGITLLLVGFMLALAAASLPVQFGKDWVWLHAARTAATAAPLLVALVAVYFDDRHDAWLVGACGIAAVLAITGALILLPRTRNRVAIALMTGAGVLPVLSAGLAVDRVIAALMAAALASALLGIVSIGDRLPGVDGAVRRVWAALSAVSAVIAVLVAFNGEVAAPLLLAMAAVVAIGGRREPVARCVAIGFAVIGAVVYLAYASPSTLVEATETSVPDAVSILIASLLLIGCAVAIVWSFPHREPAAWAGAAAVSIYAVTAFTVTVGVLIGGEGAGFFAGHVAATICWIAMAAALFGYAARVARTERSVPIGGGLALVAAAMAKLFLFDLGTLDGIFRVVVFIVVGLVLLGMGAGYARLLEKQDQQNAPADVTATTP</sequence>
<feature type="transmembrane region" description="Helical" evidence="1">
    <location>
        <begin position="349"/>
        <end position="368"/>
    </location>
</feature>
<accession>A0ABT2MCC6</accession>
<dbReference type="RefSeq" id="WP_260993927.1">
    <property type="nucleotide sequence ID" value="NZ_JAODWD010000003.1"/>
</dbReference>
<evidence type="ECO:0000256" key="1">
    <source>
        <dbReference type="SAM" id="Phobius"/>
    </source>
</evidence>
<feature type="transmembrane region" description="Helical" evidence="1">
    <location>
        <begin position="516"/>
        <end position="539"/>
    </location>
</feature>
<evidence type="ECO:0000313" key="2">
    <source>
        <dbReference type="EMBL" id="MCT7659917.1"/>
    </source>
</evidence>
<feature type="transmembrane region" description="Helical" evidence="1">
    <location>
        <begin position="551"/>
        <end position="570"/>
    </location>
</feature>
<organism evidence="2 3">
    <name type="scientific">Mycobacterium deserti</name>
    <dbReference type="NCBI Taxonomy" id="2978347"/>
    <lineage>
        <taxon>Bacteria</taxon>
        <taxon>Bacillati</taxon>
        <taxon>Actinomycetota</taxon>
        <taxon>Actinomycetes</taxon>
        <taxon>Mycobacteriales</taxon>
        <taxon>Mycobacteriaceae</taxon>
        <taxon>Mycobacterium</taxon>
    </lineage>
</organism>
<feature type="transmembrane region" description="Helical" evidence="1">
    <location>
        <begin position="195"/>
        <end position="216"/>
    </location>
</feature>
<feature type="transmembrane region" description="Helical" evidence="1">
    <location>
        <begin position="169"/>
        <end position="188"/>
    </location>
</feature>
<keyword evidence="1" id="KW-0812">Transmembrane</keyword>
<feature type="transmembrane region" description="Helical" evidence="1">
    <location>
        <begin position="267"/>
        <end position="291"/>
    </location>
</feature>
<dbReference type="InterPro" id="IPR019286">
    <property type="entry name" value="DUF2339_TM"/>
</dbReference>
<feature type="transmembrane region" description="Helical" evidence="1">
    <location>
        <begin position="423"/>
        <end position="442"/>
    </location>
</feature>
<feature type="transmembrane region" description="Helical" evidence="1">
    <location>
        <begin position="462"/>
        <end position="480"/>
    </location>
</feature>
<keyword evidence="3" id="KW-1185">Reference proteome</keyword>
<reference evidence="3" key="1">
    <citation type="submission" date="2023-07" db="EMBL/GenBank/DDBJ databases">
        <authorList>
            <person name="Deng Y."/>
            <person name="Zhang Y.-Q."/>
        </authorList>
    </citation>
    <scope>NUCLEOTIDE SEQUENCE [LARGE SCALE GENOMIC DNA]</scope>
    <source>
        <strain evidence="3">CPCC 205710</strain>
    </source>
</reference>
<comment type="caution">
    <text evidence="2">The sequence shown here is derived from an EMBL/GenBank/DDBJ whole genome shotgun (WGS) entry which is preliminary data.</text>
</comment>
<feature type="transmembrane region" description="Helical" evidence="1">
    <location>
        <begin position="576"/>
        <end position="597"/>
    </location>
</feature>
<keyword evidence="1" id="KW-0472">Membrane</keyword>